<evidence type="ECO:0000313" key="2">
    <source>
        <dbReference type="Proteomes" id="UP001460888"/>
    </source>
</evidence>
<comment type="caution">
    <text evidence="1">The sequence shown here is derived from an EMBL/GenBank/DDBJ whole genome shotgun (WGS) entry which is preliminary data.</text>
</comment>
<name>A0ABV2B2Z3_9GAMM</name>
<accession>A0ABV2B2Z3</accession>
<reference evidence="1 2" key="1">
    <citation type="submission" date="2013-03" db="EMBL/GenBank/DDBJ databases">
        <title>Salinisphaera dokdonensis CL-ES53 Genome Sequencing.</title>
        <authorList>
            <person name="Li C."/>
            <person name="Lai Q."/>
            <person name="Shao Z."/>
        </authorList>
    </citation>
    <scope>NUCLEOTIDE SEQUENCE [LARGE SCALE GENOMIC DNA]</scope>
    <source>
        <strain evidence="1 2">CL-ES53</strain>
    </source>
</reference>
<protein>
    <submittedName>
        <fullName evidence="1">Uncharacterized protein</fullName>
    </submittedName>
</protein>
<gene>
    <name evidence="1" type="ORF">SADO_13428</name>
</gene>
<dbReference type="RefSeq" id="WP_353112299.1">
    <property type="nucleotide sequence ID" value="NZ_APND01000004.1"/>
</dbReference>
<dbReference type="EMBL" id="APND01000004">
    <property type="protein sequence ID" value="MES1930259.1"/>
    <property type="molecule type" value="Genomic_DNA"/>
</dbReference>
<evidence type="ECO:0000313" key="1">
    <source>
        <dbReference type="EMBL" id="MES1930259.1"/>
    </source>
</evidence>
<organism evidence="1 2">
    <name type="scientific">Salinisphaera dokdonensis CL-ES53</name>
    <dbReference type="NCBI Taxonomy" id="1304272"/>
    <lineage>
        <taxon>Bacteria</taxon>
        <taxon>Pseudomonadati</taxon>
        <taxon>Pseudomonadota</taxon>
        <taxon>Gammaproteobacteria</taxon>
        <taxon>Salinisphaerales</taxon>
        <taxon>Salinisphaeraceae</taxon>
        <taxon>Salinisphaera</taxon>
    </lineage>
</organism>
<proteinExistence type="predicted"/>
<keyword evidence="2" id="KW-1185">Reference proteome</keyword>
<dbReference type="Proteomes" id="UP001460888">
    <property type="component" value="Unassembled WGS sequence"/>
</dbReference>
<sequence>MSWAVRYLHGQVERLSRFQHRSACLPVSARRGAQIVLMPWGRRPDEPGKLPKGGWAHLTHLQGGVWDQFGPKPVRLPVYEFAERDVTGREHWFMVTRGQFLQGCVATLERERRVYVVTLDCAPDVGEFERWPRLVIVPT</sequence>